<dbReference type="Pfam" id="PF02782">
    <property type="entry name" value="FGGY_C"/>
    <property type="match status" value="1"/>
</dbReference>
<dbReference type="STRING" id="1227492.C482_15046"/>
<feature type="binding site" evidence="9">
    <location>
        <position position="322"/>
    </location>
    <ligand>
        <name>ADP</name>
        <dbReference type="ChEBI" id="CHEBI:456216"/>
    </ligand>
</feature>
<feature type="compositionally biased region" description="Low complexity" evidence="11">
    <location>
        <begin position="510"/>
        <end position="527"/>
    </location>
</feature>
<dbReference type="InterPro" id="IPR043129">
    <property type="entry name" value="ATPase_NBD"/>
</dbReference>
<keyword evidence="15" id="KW-1185">Reference proteome</keyword>
<feature type="binding site" evidence="9">
    <location>
        <position position="85"/>
    </location>
    <ligand>
        <name>sn-glycerol 3-phosphate</name>
        <dbReference type="ChEBI" id="CHEBI:57597"/>
    </ligand>
</feature>
<comment type="caution">
    <text evidence="14">The sequence shown here is derived from an EMBL/GenBank/DDBJ whole genome shotgun (WGS) entry which is preliminary data.</text>
</comment>
<feature type="domain" description="Carbohydrate kinase FGGY C-terminal" evidence="13">
    <location>
        <begin position="273"/>
        <end position="461"/>
    </location>
</feature>
<feature type="binding site" evidence="9">
    <location>
        <position position="18"/>
    </location>
    <ligand>
        <name>ADP</name>
        <dbReference type="ChEBI" id="CHEBI:456216"/>
    </ligand>
</feature>
<feature type="binding site" evidence="9">
    <location>
        <position position="278"/>
    </location>
    <ligand>
        <name>ATP</name>
        <dbReference type="ChEBI" id="CHEBI:30616"/>
    </ligand>
</feature>
<evidence type="ECO:0000313" key="14">
    <source>
        <dbReference type="EMBL" id="ELY96702.1"/>
    </source>
</evidence>
<feature type="binding site" evidence="9">
    <location>
        <position position="85"/>
    </location>
    <ligand>
        <name>glycerol</name>
        <dbReference type="ChEBI" id="CHEBI:17754"/>
    </ligand>
</feature>
<dbReference type="FunFam" id="3.30.420.40:FF:000008">
    <property type="entry name" value="Glycerol kinase"/>
    <property type="match status" value="1"/>
</dbReference>
<dbReference type="GO" id="GO:0005829">
    <property type="term" value="C:cytosol"/>
    <property type="evidence" value="ECO:0007669"/>
    <property type="project" value="TreeGrafter"/>
</dbReference>
<dbReference type="GO" id="GO:0004370">
    <property type="term" value="F:glycerol kinase activity"/>
    <property type="evidence" value="ECO:0007669"/>
    <property type="project" value="UniProtKB-UniRule"/>
</dbReference>
<evidence type="ECO:0000256" key="7">
    <source>
        <dbReference type="ARBA" id="ARBA00022840"/>
    </source>
</evidence>
<evidence type="ECO:0000256" key="4">
    <source>
        <dbReference type="ARBA" id="ARBA00022741"/>
    </source>
</evidence>
<dbReference type="NCBIfam" id="NF000756">
    <property type="entry name" value="PRK00047.1"/>
    <property type="match status" value="1"/>
</dbReference>
<evidence type="ECO:0000256" key="10">
    <source>
        <dbReference type="RuleBase" id="RU003733"/>
    </source>
</evidence>
<dbReference type="InterPro" id="IPR018485">
    <property type="entry name" value="FGGY_C"/>
</dbReference>
<evidence type="ECO:0000256" key="1">
    <source>
        <dbReference type="ARBA" id="ARBA00005190"/>
    </source>
</evidence>
<evidence type="ECO:0000256" key="3">
    <source>
        <dbReference type="ARBA" id="ARBA00022679"/>
    </source>
</evidence>
<dbReference type="CDD" id="cd07769">
    <property type="entry name" value="ASKHA_NBD_FGGY_GK"/>
    <property type="match status" value="1"/>
</dbReference>
<dbReference type="PROSITE" id="PS00445">
    <property type="entry name" value="FGGY_KINASES_2"/>
    <property type="match status" value="1"/>
</dbReference>
<accession>M0AFP9</accession>
<keyword evidence="6 9" id="KW-0319">Glycerol metabolism</keyword>
<evidence type="ECO:0000259" key="12">
    <source>
        <dbReference type="Pfam" id="PF00370"/>
    </source>
</evidence>
<dbReference type="Pfam" id="PF00370">
    <property type="entry name" value="FGGY_N"/>
    <property type="match status" value="1"/>
</dbReference>
<feature type="binding site" evidence="9">
    <location>
        <position position="14"/>
    </location>
    <ligand>
        <name>ADP</name>
        <dbReference type="ChEBI" id="CHEBI:456216"/>
    </ligand>
</feature>
<feature type="binding site" evidence="9">
    <location>
        <position position="256"/>
    </location>
    <ligand>
        <name>sn-glycerol 3-phosphate</name>
        <dbReference type="ChEBI" id="CHEBI:57597"/>
    </ligand>
</feature>
<dbReference type="Proteomes" id="UP000011693">
    <property type="component" value="Unassembled WGS sequence"/>
</dbReference>
<feature type="binding site" evidence="9">
    <location>
        <position position="14"/>
    </location>
    <ligand>
        <name>ATP</name>
        <dbReference type="ChEBI" id="CHEBI:30616"/>
    </ligand>
</feature>
<dbReference type="AlphaFoldDB" id="M0AFP9"/>
<feature type="binding site" evidence="9">
    <location>
        <position position="136"/>
    </location>
    <ligand>
        <name>glycerol</name>
        <dbReference type="ChEBI" id="CHEBI:17754"/>
    </ligand>
</feature>
<keyword evidence="7 9" id="KW-0067">ATP-binding</keyword>
<feature type="region of interest" description="Disordered" evidence="11">
    <location>
        <begin position="507"/>
        <end position="527"/>
    </location>
</feature>
<comment type="catalytic activity">
    <reaction evidence="8 9">
        <text>glycerol + ATP = sn-glycerol 3-phosphate + ADP + H(+)</text>
        <dbReference type="Rhea" id="RHEA:21644"/>
        <dbReference type="ChEBI" id="CHEBI:15378"/>
        <dbReference type="ChEBI" id="CHEBI:17754"/>
        <dbReference type="ChEBI" id="CHEBI:30616"/>
        <dbReference type="ChEBI" id="CHEBI:57597"/>
        <dbReference type="ChEBI" id="CHEBI:456216"/>
        <dbReference type="EC" id="2.7.1.30"/>
    </reaction>
</comment>
<dbReference type="Gene3D" id="3.30.420.40">
    <property type="match status" value="2"/>
</dbReference>
<feature type="binding site" evidence="9">
    <location>
        <position position="14"/>
    </location>
    <ligand>
        <name>sn-glycerol 3-phosphate</name>
        <dbReference type="ChEBI" id="CHEBI:57597"/>
    </ligand>
</feature>
<dbReference type="EC" id="2.7.1.30" evidence="9"/>
<dbReference type="UniPathway" id="UPA00618">
    <property type="reaction ID" value="UER00672"/>
</dbReference>
<evidence type="ECO:0000256" key="8">
    <source>
        <dbReference type="ARBA" id="ARBA00052101"/>
    </source>
</evidence>
<feature type="binding site" evidence="9">
    <location>
        <position position="84"/>
    </location>
    <ligand>
        <name>glycerol</name>
        <dbReference type="ChEBI" id="CHEBI:17754"/>
    </ligand>
</feature>
<dbReference type="GO" id="GO:0005524">
    <property type="term" value="F:ATP binding"/>
    <property type="evidence" value="ECO:0007669"/>
    <property type="project" value="UniProtKB-UniRule"/>
</dbReference>
<feature type="binding site" evidence="9">
    <location>
        <position position="15"/>
    </location>
    <ligand>
        <name>ATP</name>
        <dbReference type="ChEBI" id="CHEBI:30616"/>
    </ligand>
</feature>
<feature type="binding site" evidence="9">
    <location>
        <position position="256"/>
    </location>
    <ligand>
        <name>glycerol</name>
        <dbReference type="ChEBI" id="CHEBI:17754"/>
    </ligand>
</feature>
<dbReference type="GO" id="GO:0006072">
    <property type="term" value="P:glycerol-3-phosphate metabolic process"/>
    <property type="evidence" value="ECO:0007669"/>
    <property type="project" value="InterPro"/>
</dbReference>
<dbReference type="InterPro" id="IPR000577">
    <property type="entry name" value="Carb_kinase_FGGY"/>
</dbReference>
<evidence type="ECO:0000256" key="6">
    <source>
        <dbReference type="ARBA" id="ARBA00022798"/>
    </source>
</evidence>
<dbReference type="NCBIfam" id="TIGR01311">
    <property type="entry name" value="glycerol_kin"/>
    <property type="match status" value="1"/>
</dbReference>
<proteinExistence type="inferred from homology"/>
<feature type="binding site" evidence="9">
    <location>
        <position position="422"/>
    </location>
    <ligand>
        <name>ADP</name>
        <dbReference type="ChEBI" id="CHEBI:456216"/>
    </ligand>
</feature>
<dbReference type="SUPFAM" id="SSF53067">
    <property type="entry name" value="Actin-like ATPase domain"/>
    <property type="match status" value="2"/>
</dbReference>
<evidence type="ECO:0000313" key="15">
    <source>
        <dbReference type="Proteomes" id="UP000011693"/>
    </source>
</evidence>
<comment type="function">
    <text evidence="9">Key enzyme in the regulation of glycerol uptake and metabolism. Catalyzes the phosphorylation of glycerol to yield sn-glycerol 3-phosphate.</text>
</comment>
<dbReference type="PATRIC" id="fig|1227492.4.peg.2983"/>
<feature type="domain" description="Carbohydrate kinase FGGY N-terminal" evidence="12">
    <location>
        <begin position="6"/>
        <end position="263"/>
    </location>
</feature>
<evidence type="ECO:0000256" key="5">
    <source>
        <dbReference type="ARBA" id="ARBA00022777"/>
    </source>
</evidence>
<gene>
    <name evidence="9 14" type="primary">glpK</name>
    <name evidence="14" type="ORF">C482_15046</name>
</gene>
<dbReference type="GO" id="GO:0019563">
    <property type="term" value="P:glycerol catabolic process"/>
    <property type="evidence" value="ECO:0007669"/>
    <property type="project" value="UniProtKB-UniRule"/>
</dbReference>
<dbReference type="OrthoDB" id="26592at2157"/>
<dbReference type="HAMAP" id="MF_00186">
    <property type="entry name" value="Glycerol_kin"/>
    <property type="match status" value="1"/>
</dbReference>
<dbReference type="PIRSF" id="PIRSF000538">
    <property type="entry name" value="GlpK"/>
    <property type="match status" value="1"/>
</dbReference>
<keyword evidence="3 9" id="KW-0808">Transferase</keyword>
<feature type="binding site" evidence="9">
    <location>
        <position position="257"/>
    </location>
    <ligand>
        <name>glycerol</name>
        <dbReference type="ChEBI" id="CHEBI:17754"/>
    </ligand>
</feature>
<dbReference type="PANTHER" id="PTHR10196">
    <property type="entry name" value="SUGAR KINASE"/>
    <property type="match status" value="1"/>
</dbReference>
<dbReference type="RefSeq" id="WP_006168497.1">
    <property type="nucleotide sequence ID" value="NZ_AOIN01000080.1"/>
</dbReference>
<evidence type="ECO:0000256" key="9">
    <source>
        <dbReference type="HAMAP-Rule" id="MF_00186"/>
    </source>
</evidence>
<dbReference type="InterPro" id="IPR005999">
    <property type="entry name" value="Glycerol_kin"/>
</dbReference>
<evidence type="ECO:0000259" key="13">
    <source>
        <dbReference type="Pfam" id="PF02782"/>
    </source>
</evidence>
<dbReference type="PANTHER" id="PTHR10196:SF69">
    <property type="entry name" value="GLYCEROL KINASE"/>
    <property type="match status" value="1"/>
</dbReference>
<feature type="binding site" evidence="9">
    <location>
        <position position="322"/>
    </location>
    <ligand>
        <name>ATP</name>
        <dbReference type="ChEBI" id="CHEBI:30616"/>
    </ligand>
</feature>
<feature type="binding site" evidence="9">
    <location>
        <position position="278"/>
    </location>
    <ligand>
        <name>ADP</name>
        <dbReference type="ChEBI" id="CHEBI:456216"/>
    </ligand>
</feature>
<feature type="binding site" evidence="9">
    <location>
        <position position="84"/>
    </location>
    <ligand>
        <name>sn-glycerol 3-phosphate</name>
        <dbReference type="ChEBI" id="CHEBI:57597"/>
    </ligand>
</feature>
<dbReference type="InterPro" id="IPR018483">
    <property type="entry name" value="Carb_kinase_FGGY_CS"/>
</dbReference>
<comment type="pathway">
    <text evidence="1 9">Polyol metabolism; glycerol degradation via glycerol kinase pathway; sn-glycerol 3-phosphate from glycerol: step 1/1.</text>
</comment>
<protein>
    <recommendedName>
        <fullName evidence="9">Glycerol kinase</fullName>
        <ecNumber evidence="9">2.7.1.30</ecNumber>
    </recommendedName>
    <alternativeName>
        <fullName evidence="9">ATP:glycerol 3-phosphotransferase</fullName>
    </alternativeName>
    <alternativeName>
        <fullName evidence="9">Glycerokinase</fullName>
        <shortName evidence="9">GK</shortName>
    </alternativeName>
</protein>
<reference evidence="14 15" key="1">
    <citation type="journal article" date="2014" name="PLoS Genet.">
        <title>Phylogenetically driven sequencing of extremely halophilic archaea reveals strategies for static and dynamic osmo-response.</title>
        <authorList>
            <person name="Becker E.A."/>
            <person name="Seitzer P.M."/>
            <person name="Tritt A."/>
            <person name="Larsen D."/>
            <person name="Krusor M."/>
            <person name="Yao A.I."/>
            <person name="Wu D."/>
            <person name="Madern D."/>
            <person name="Eisen J.A."/>
            <person name="Darling A.E."/>
            <person name="Facciotti M.T."/>
        </authorList>
    </citation>
    <scope>NUCLEOTIDE SEQUENCE [LARGE SCALE GENOMIC DNA]</scope>
    <source>
        <strain evidence="14 15">JCM 10990</strain>
    </source>
</reference>
<sequence>MTDTTYVGAVDQGTTGTRFIVFDHGGQVVANAYETHEQFYPEPGWVEHDPMEIWENTKSVITQALGQAGISPEQLETIGVTNQRETTVLWNADSGKPVHNAIVWQDRRTTERVEELEENGTVETIREKTGLEPDAYFSATKAEWLLEEADPIKMERARPADIRDRAADGDVLFGTIDSWLIYNLTGEHITEVTNASRTMLYNIHDLEWDDDLLEEFSIPKAMLPEVRPSSDDETYGTTDPEGFLDAEIPVAGALGDQQAALFGQTCFDAGDAKNTYGTGSFFLMNTGNEAVKSDHGLLTTIGFQRSGEPVQYALEGSIFVTGAAIEWLEDMSLIDNPSETAELARSVDTTDGVYVVPAFTGLGAPHWDQRARGTIVGMTRGTRKAHVIRATLESIAYQTRDVAEAMEADSGIEMSSLRVDGGAVKNNFLCQLQSDIIGSEIVRPVVDETTALGSAYAAGLAVGYWDDVDSLRDNWHVDRTFDSTMDDEVADARYERWLDAVDRSLDWARDGSGTETGSDTGDSGDSA</sequence>
<dbReference type="FunFam" id="3.30.420.40:FF:000007">
    <property type="entry name" value="Glycerol kinase"/>
    <property type="match status" value="1"/>
</dbReference>
<evidence type="ECO:0000256" key="2">
    <source>
        <dbReference type="ARBA" id="ARBA00009156"/>
    </source>
</evidence>
<comment type="caution">
    <text evidence="9">Lacks conserved residue(s) required for the propagation of feature annotation.</text>
</comment>
<organism evidence="14 15">
    <name type="scientific">Natrialba chahannaoensis JCM 10990</name>
    <dbReference type="NCBI Taxonomy" id="1227492"/>
    <lineage>
        <taxon>Archaea</taxon>
        <taxon>Methanobacteriati</taxon>
        <taxon>Methanobacteriota</taxon>
        <taxon>Stenosarchaea group</taxon>
        <taxon>Halobacteria</taxon>
        <taxon>Halobacteriales</taxon>
        <taxon>Natrialbaceae</taxon>
        <taxon>Natrialba</taxon>
    </lineage>
</organism>
<feature type="binding site" evidence="9">
    <location>
        <position position="426"/>
    </location>
    <ligand>
        <name>ADP</name>
        <dbReference type="ChEBI" id="CHEBI:456216"/>
    </ligand>
</feature>
<dbReference type="EMBL" id="AOIN01000080">
    <property type="protein sequence ID" value="ELY96702.1"/>
    <property type="molecule type" value="Genomic_DNA"/>
</dbReference>
<name>M0AFP9_9EURY</name>
<evidence type="ECO:0000256" key="11">
    <source>
        <dbReference type="SAM" id="MobiDB-lite"/>
    </source>
</evidence>
<keyword evidence="4 9" id="KW-0547">Nucleotide-binding</keyword>
<dbReference type="InterPro" id="IPR018484">
    <property type="entry name" value="FGGY_N"/>
</dbReference>
<feature type="binding site" evidence="9">
    <location>
        <position position="136"/>
    </location>
    <ligand>
        <name>sn-glycerol 3-phosphate</name>
        <dbReference type="ChEBI" id="CHEBI:57597"/>
    </ligand>
</feature>
<keyword evidence="5 9" id="KW-0418">Kinase</keyword>
<feature type="binding site" evidence="9">
    <location>
        <position position="422"/>
    </location>
    <ligand>
        <name>ATP</name>
        <dbReference type="ChEBI" id="CHEBI:30616"/>
    </ligand>
</feature>
<comment type="similarity">
    <text evidence="2 9 10">Belongs to the FGGY kinase family.</text>
</comment>